<proteinExistence type="predicted"/>
<dbReference type="RefSeq" id="WP_068662941.1">
    <property type="nucleotide sequence ID" value="NZ_LYPB01000049.1"/>
</dbReference>
<sequence>MKLGDVEGYDLLTPQQQTILERTYKLHSQAHGLDYKPLYAVEKIKRVQWDKQEKTVNVYYQHEWYHYTSDGCWY</sequence>
<organism evidence="1 2">
    <name type="scientific">Paenibacillus oryzisoli</name>
    <dbReference type="NCBI Taxonomy" id="1850517"/>
    <lineage>
        <taxon>Bacteria</taxon>
        <taxon>Bacillati</taxon>
        <taxon>Bacillota</taxon>
        <taxon>Bacilli</taxon>
        <taxon>Bacillales</taxon>
        <taxon>Paenibacillaceae</taxon>
        <taxon>Paenibacillus</taxon>
    </lineage>
</organism>
<dbReference type="Proteomes" id="UP000078454">
    <property type="component" value="Unassembled WGS sequence"/>
</dbReference>
<evidence type="ECO:0000313" key="1">
    <source>
        <dbReference type="EMBL" id="OAS21370.1"/>
    </source>
</evidence>
<dbReference type="EMBL" id="LYPB01000049">
    <property type="protein sequence ID" value="OAS21370.1"/>
    <property type="molecule type" value="Genomic_DNA"/>
</dbReference>
<accession>A0A198AJW5</accession>
<dbReference type="OrthoDB" id="2970257at2"/>
<name>A0A198AJW5_9BACL</name>
<reference evidence="1 2" key="1">
    <citation type="submission" date="2016-05" db="EMBL/GenBank/DDBJ databases">
        <title>Paenibacillus sp. 1ZS3-15 nov., isolated from the rhizosphere soil.</title>
        <authorList>
            <person name="Zhang X.X."/>
            <person name="Zhang J."/>
        </authorList>
    </citation>
    <scope>NUCLEOTIDE SEQUENCE [LARGE SCALE GENOMIC DNA]</scope>
    <source>
        <strain evidence="1 2">1ZS3-15</strain>
    </source>
</reference>
<dbReference type="AlphaFoldDB" id="A0A198AJW5"/>
<protein>
    <submittedName>
        <fullName evidence="1">Uncharacterized protein</fullName>
    </submittedName>
</protein>
<comment type="caution">
    <text evidence="1">The sequence shown here is derived from an EMBL/GenBank/DDBJ whole genome shotgun (WGS) entry which is preliminary data.</text>
</comment>
<gene>
    <name evidence="1" type="ORF">A8708_31375</name>
</gene>
<evidence type="ECO:0000313" key="2">
    <source>
        <dbReference type="Proteomes" id="UP000078454"/>
    </source>
</evidence>
<keyword evidence="2" id="KW-1185">Reference proteome</keyword>